<dbReference type="GO" id="GO:0070681">
    <property type="term" value="P:glutaminyl-tRNAGln biosynthesis via transamidation"/>
    <property type="evidence" value="ECO:0007669"/>
    <property type="project" value="TreeGrafter"/>
</dbReference>
<dbReference type="EC" id="6.3.5.-" evidence="6"/>
<evidence type="ECO:0000256" key="1">
    <source>
        <dbReference type="ARBA" id="ARBA00010757"/>
    </source>
</evidence>
<evidence type="ECO:0000256" key="4">
    <source>
        <dbReference type="ARBA" id="ARBA00047380"/>
    </source>
</evidence>
<dbReference type="EMBL" id="FRAJ01000022">
    <property type="protein sequence ID" value="SHK50334.1"/>
    <property type="molecule type" value="Genomic_DNA"/>
</dbReference>
<comment type="catalytic activity">
    <reaction evidence="5 6">
        <text>L-glutamyl-tRNA(Gln) + L-glutamine + ATP + H2O = L-glutaminyl-tRNA(Gln) + L-glutamate + ADP + phosphate + H(+)</text>
        <dbReference type="Rhea" id="RHEA:17521"/>
        <dbReference type="Rhea" id="RHEA-COMP:9681"/>
        <dbReference type="Rhea" id="RHEA-COMP:9684"/>
        <dbReference type="ChEBI" id="CHEBI:15377"/>
        <dbReference type="ChEBI" id="CHEBI:15378"/>
        <dbReference type="ChEBI" id="CHEBI:29985"/>
        <dbReference type="ChEBI" id="CHEBI:30616"/>
        <dbReference type="ChEBI" id="CHEBI:43474"/>
        <dbReference type="ChEBI" id="CHEBI:58359"/>
        <dbReference type="ChEBI" id="CHEBI:78520"/>
        <dbReference type="ChEBI" id="CHEBI:78521"/>
        <dbReference type="ChEBI" id="CHEBI:456216"/>
    </reaction>
</comment>
<evidence type="ECO:0000256" key="5">
    <source>
        <dbReference type="ARBA" id="ARBA00047913"/>
    </source>
</evidence>
<keyword evidence="6" id="KW-0436">Ligase</keyword>
<dbReference type="GO" id="GO:0005524">
    <property type="term" value="F:ATP binding"/>
    <property type="evidence" value="ECO:0007669"/>
    <property type="project" value="UniProtKB-KW"/>
</dbReference>
<evidence type="ECO:0000313" key="8">
    <source>
        <dbReference type="Proteomes" id="UP000184082"/>
    </source>
</evidence>
<dbReference type="Proteomes" id="UP000184082">
    <property type="component" value="Unassembled WGS sequence"/>
</dbReference>
<dbReference type="NCBIfam" id="TIGR00135">
    <property type="entry name" value="gatC"/>
    <property type="match status" value="1"/>
</dbReference>
<dbReference type="Pfam" id="PF02686">
    <property type="entry name" value="GatC"/>
    <property type="match status" value="1"/>
</dbReference>
<comment type="subunit">
    <text evidence="2 6">Heterotrimer of A, B and C subunits.</text>
</comment>
<dbReference type="STRING" id="1121266.SAMN02745883_02199"/>
<keyword evidence="7" id="KW-0808">Transferase</keyword>
<dbReference type="RefSeq" id="WP_072968495.1">
    <property type="nucleotide sequence ID" value="NZ_FRAJ01000022.1"/>
</dbReference>
<dbReference type="PANTHER" id="PTHR15004">
    <property type="entry name" value="GLUTAMYL-TRNA(GLN) AMIDOTRANSFERASE SUBUNIT C, MITOCHONDRIAL"/>
    <property type="match status" value="1"/>
</dbReference>
<dbReference type="HAMAP" id="MF_00122">
    <property type="entry name" value="GatC"/>
    <property type="match status" value="1"/>
</dbReference>
<dbReference type="InterPro" id="IPR036113">
    <property type="entry name" value="Asp/Glu-ADT_sf_sub_c"/>
</dbReference>
<sequence length="92" mass="10737">MSISKQDIKYVANLAKLELSESDIDDFVDEFNSLLKYVEKIKELDVQNIEPTYYVHSIKNVFREDTERCSYDRADILANAPDKIDGYIKIKN</sequence>
<dbReference type="InterPro" id="IPR003837">
    <property type="entry name" value="GatC"/>
</dbReference>
<name>A0A1M6T063_9FIRM</name>
<keyword evidence="6" id="KW-0547">Nucleotide-binding</keyword>
<comment type="similarity">
    <text evidence="1 6">Belongs to the GatC family.</text>
</comment>
<protein>
    <recommendedName>
        <fullName evidence="6">Aspartyl/glutamyl-tRNA(Asn/Gln) amidotransferase subunit C</fullName>
        <shortName evidence="6">Asp/Glu-ADT subunit C</shortName>
        <ecNumber evidence="6">6.3.5.-</ecNumber>
    </recommendedName>
</protein>
<evidence type="ECO:0000256" key="6">
    <source>
        <dbReference type="HAMAP-Rule" id="MF_00122"/>
    </source>
</evidence>
<dbReference type="Gene3D" id="1.10.20.60">
    <property type="entry name" value="Glu-tRNAGln amidotransferase C subunit, N-terminal domain"/>
    <property type="match status" value="1"/>
</dbReference>
<keyword evidence="6" id="KW-0648">Protein biosynthesis</keyword>
<dbReference type="GO" id="GO:0050567">
    <property type="term" value="F:glutaminyl-tRNA synthase (glutamine-hydrolyzing) activity"/>
    <property type="evidence" value="ECO:0007669"/>
    <property type="project" value="UniProtKB-UniRule"/>
</dbReference>
<dbReference type="GO" id="GO:0050566">
    <property type="term" value="F:asparaginyl-tRNA synthase (glutamine-hydrolyzing) activity"/>
    <property type="evidence" value="ECO:0007669"/>
    <property type="project" value="RHEA"/>
</dbReference>
<keyword evidence="8" id="KW-1185">Reference proteome</keyword>
<proteinExistence type="inferred from homology"/>
<dbReference type="GO" id="GO:0006412">
    <property type="term" value="P:translation"/>
    <property type="evidence" value="ECO:0007669"/>
    <property type="project" value="UniProtKB-UniRule"/>
</dbReference>
<reference evidence="7 8" key="1">
    <citation type="submission" date="2016-11" db="EMBL/GenBank/DDBJ databases">
        <authorList>
            <person name="Jaros S."/>
            <person name="Januszkiewicz K."/>
            <person name="Wedrychowicz H."/>
        </authorList>
    </citation>
    <scope>NUCLEOTIDE SEQUENCE [LARGE SCALE GENOMIC DNA]</scope>
    <source>
        <strain evidence="7 8">DSM 14501</strain>
    </source>
</reference>
<dbReference type="GO" id="GO:0016740">
    <property type="term" value="F:transferase activity"/>
    <property type="evidence" value="ECO:0007669"/>
    <property type="project" value="UniProtKB-KW"/>
</dbReference>
<accession>A0A1M6T063</accession>
<evidence type="ECO:0000313" key="7">
    <source>
        <dbReference type="EMBL" id="SHK50334.1"/>
    </source>
</evidence>
<dbReference type="SUPFAM" id="SSF141000">
    <property type="entry name" value="Glu-tRNAGln amidotransferase C subunit"/>
    <property type="match status" value="1"/>
</dbReference>
<evidence type="ECO:0000256" key="3">
    <source>
        <dbReference type="ARBA" id="ARBA00024799"/>
    </source>
</evidence>
<dbReference type="PANTHER" id="PTHR15004:SF0">
    <property type="entry name" value="GLUTAMYL-TRNA(GLN) AMIDOTRANSFERASE SUBUNIT C, MITOCHONDRIAL"/>
    <property type="match status" value="1"/>
</dbReference>
<dbReference type="AlphaFoldDB" id="A0A1M6T063"/>
<keyword evidence="6" id="KW-0067">ATP-binding</keyword>
<comment type="function">
    <text evidence="3 6">Allows the formation of correctly charged Asn-tRNA(Asn) or Gln-tRNA(Gln) through the transamidation of misacylated Asp-tRNA(Asn) or Glu-tRNA(Gln) in organisms which lack either or both of asparaginyl-tRNA or glutaminyl-tRNA synthetases. The reaction takes place in the presence of glutamine and ATP through an activated phospho-Asp-tRNA(Asn) or phospho-Glu-tRNA(Gln).</text>
</comment>
<evidence type="ECO:0000256" key="2">
    <source>
        <dbReference type="ARBA" id="ARBA00011123"/>
    </source>
</evidence>
<gene>
    <name evidence="6" type="primary">gatC</name>
    <name evidence="7" type="ORF">SAMN02745883_02199</name>
</gene>
<comment type="catalytic activity">
    <reaction evidence="4 6">
        <text>L-aspartyl-tRNA(Asn) + L-glutamine + ATP + H2O = L-asparaginyl-tRNA(Asn) + L-glutamate + ADP + phosphate + 2 H(+)</text>
        <dbReference type="Rhea" id="RHEA:14513"/>
        <dbReference type="Rhea" id="RHEA-COMP:9674"/>
        <dbReference type="Rhea" id="RHEA-COMP:9677"/>
        <dbReference type="ChEBI" id="CHEBI:15377"/>
        <dbReference type="ChEBI" id="CHEBI:15378"/>
        <dbReference type="ChEBI" id="CHEBI:29985"/>
        <dbReference type="ChEBI" id="CHEBI:30616"/>
        <dbReference type="ChEBI" id="CHEBI:43474"/>
        <dbReference type="ChEBI" id="CHEBI:58359"/>
        <dbReference type="ChEBI" id="CHEBI:78515"/>
        <dbReference type="ChEBI" id="CHEBI:78516"/>
        <dbReference type="ChEBI" id="CHEBI:456216"/>
    </reaction>
</comment>
<dbReference type="GO" id="GO:0006450">
    <property type="term" value="P:regulation of translational fidelity"/>
    <property type="evidence" value="ECO:0007669"/>
    <property type="project" value="InterPro"/>
</dbReference>
<organism evidence="7 8">
    <name type="scientific">Caminicella sporogenes DSM 14501</name>
    <dbReference type="NCBI Taxonomy" id="1121266"/>
    <lineage>
        <taxon>Bacteria</taxon>
        <taxon>Bacillati</taxon>
        <taxon>Bacillota</taxon>
        <taxon>Clostridia</taxon>
        <taxon>Peptostreptococcales</taxon>
        <taxon>Caminicellaceae</taxon>
        <taxon>Caminicella</taxon>
    </lineage>
</organism>